<evidence type="ECO:0000256" key="2">
    <source>
        <dbReference type="SAM" id="SignalP"/>
    </source>
</evidence>
<feature type="domain" description="Phosphodiester glycosidase" evidence="3">
    <location>
        <begin position="328"/>
        <end position="498"/>
    </location>
</feature>
<accession>A0A1M6FNK6</accession>
<feature type="domain" description="AMIN" evidence="4">
    <location>
        <begin position="69"/>
        <end position="151"/>
    </location>
</feature>
<dbReference type="Pfam" id="PF11741">
    <property type="entry name" value="AMIN"/>
    <property type="match status" value="1"/>
</dbReference>
<dbReference type="EMBL" id="FQYW01000022">
    <property type="protein sequence ID" value="SHI99233.1"/>
    <property type="molecule type" value="Genomic_DNA"/>
</dbReference>
<evidence type="ECO:0000259" key="3">
    <source>
        <dbReference type="Pfam" id="PF09992"/>
    </source>
</evidence>
<evidence type="ECO:0000313" key="6">
    <source>
        <dbReference type="Proteomes" id="UP000191240"/>
    </source>
</evidence>
<protein>
    <submittedName>
        <fullName evidence="5">Uncharacterized protein</fullName>
    </submittedName>
</protein>
<dbReference type="AlphaFoldDB" id="A0A1M6FNK6"/>
<proteinExistence type="predicted"/>
<sequence length="501" mass="52823">MIFNKKKIGAAVLAAVFTINVAAVGDSISYAAKKNDKKSPVQTTQSVNTNKPATSAQSGKTSSQTVLSNIRLGDNAKYTRVVLDMSSAKKYSAVYENNNTRLVITMDGVTSPLAAAPAGRGAVKDLILAKYGDTLQVIVDMKAAMPNKVYTLQNPNRIVIDVNKEYEEESFNQVEDGLLNGKYVRVDGRGMLTAYMLDIDPAKFDVTLALGAGKVSSGLRKLTTIASSNGAVAGVNGGYFDWSGDFLIGDIRINGKTAGIGTQNRTGLIKRKDGSYDIGRGNYSGAVKVNGRSISFWGVNCPRGTDSIVMYNSLYGYSTGTNEFGTEYVIVDGRVQSIGKGNSVIPADGVVVSVHGQSQANFAGIKVGDKAVIEEGFGPEVGDAPDFYGAGPQLVANGRVSVASNAEQFGNDVAGGRAPRTAVGLKDNGHLLLMVVDGRQSHSIGASLTEMGQLLVKYGAVKGFNLDGGGSSEMILNNRIVNSPSEGVERRIGNAMLVMRK</sequence>
<dbReference type="OrthoDB" id="9816453at2"/>
<evidence type="ECO:0000259" key="4">
    <source>
        <dbReference type="Pfam" id="PF11741"/>
    </source>
</evidence>
<dbReference type="RefSeq" id="WP_080326193.1">
    <property type="nucleotide sequence ID" value="NZ_FQYW01000022.1"/>
</dbReference>
<name>A0A1M6FNK6_9FIRM</name>
<reference evidence="5 6" key="1">
    <citation type="submission" date="2016-11" db="EMBL/GenBank/DDBJ databases">
        <authorList>
            <person name="Jaros S."/>
            <person name="Januszkiewicz K."/>
            <person name="Wedrychowicz H."/>
        </authorList>
    </citation>
    <scope>NUCLEOTIDE SEQUENCE [LARGE SCALE GENOMIC DNA]</scope>
    <source>
        <strain evidence="5 6">DSM 3074</strain>
    </source>
</reference>
<organism evidence="5 6">
    <name type="scientific">Anaerovibrio lipolyticus DSM 3074</name>
    <dbReference type="NCBI Taxonomy" id="1120997"/>
    <lineage>
        <taxon>Bacteria</taxon>
        <taxon>Bacillati</taxon>
        <taxon>Bacillota</taxon>
        <taxon>Negativicutes</taxon>
        <taxon>Selenomonadales</taxon>
        <taxon>Selenomonadaceae</taxon>
        <taxon>Anaerovibrio</taxon>
    </lineage>
</organism>
<gene>
    <name evidence="5" type="ORF">SAMN02745671_02336</name>
</gene>
<feature type="region of interest" description="Disordered" evidence="1">
    <location>
        <begin position="34"/>
        <end position="64"/>
    </location>
</feature>
<dbReference type="Gene3D" id="2.60.40.3500">
    <property type="match status" value="1"/>
</dbReference>
<dbReference type="PANTHER" id="PTHR40446">
    <property type="entry name" value="N-ACETYLGLUCOSAMINE-1-PHOSPHODIESTER ALPHA-N-ACETYLGLUCOSAMINIDASE"/>
    <property type="match status" value="1"/>
</dbReference>
<evidence type="ECO:0000313" key="5">
    <source>
        <dbReference type="EMBL" id="SHI99233.1"/>
    </source>
</evidence>
<feature type="chain" id="PRO_5039053788" evidence="2">
    <location>
        <begin position="23"/>
        <end position="501"/>
    </location>
</feature>
<dbReference type="PANTHER" id="PTHR40446:SF2">
    <property type="entry name" value="N-ACETYLGLUCOSAMINE-1-PHOSPHODIESTER ALPHA-N-ACETYLGLUCOSAMINIDASE"/>
    <property type="match status" value="1"/>
</dbReference>
<dbReference type="Proteomes" id="UP000191240">
    <property type="component" value="Unassembled WGS sequence"/>
</dbReference>
<dbReference type="Pfam" id="PF09992">
    <property type="entry name" value="NAGPA"/>
    <property type="match status" value="1"/>
</dbReference>
<dbReference type="InterPro" id="IPR021731">
    <property type="entry name" value="AMIN_dom"/>
</dbReference>
<keyword evidence="2" id="KW-0732">Signal</keyword>
<feature type="compositionally biased region" description="Polar residues" evidence="1">
    <location>
        <begin position="40"/>
        <end position="64"/>
    </location>
</feature>
<feature type="signal peptide" evidence="2">
    <location>
        <begin position="1"/>
        <end position="22"/>
    </location>
</feature>
<evidence type="ECO:0000256" key="1">
    <source>
        <dbReference type="SAM" id="MobiDB-lite"/>
    </source>
</evidence>
<dbReference type="InterPro" id="IPR018711">
    <property type="entry name" value="NAGPA"/>
</dbReference>